<feature type="region of interest" description="Disordered" evidence="2">
    <location>
        <begin position="356"/>
        <end position="390"/>
    </location>
</feature>
<dbReference type="Pfam" id="PF06114">
    <property type="entry name" value="Peptidase_M78"/>
    <property type="match status" value="1"/>
</dbReference>
<feature type="compositionally biased region" description="Basic and acidic residues" evidence="2">
    <location>
        <begin position="367"/>
        <end position="390"/>
    </location>
</feature>
<sequence>MLGPSPGERLRTLRELLGLTGAALSDMCGMSKSWISQVETKAREASEEGLRAVAESTGTPMSFFYARPSSIPLDSLHFRKLASASRTVTKRVQAFYSESYRITEDLLRDAKYPAPPLPYATSDDLAMDDIEELAAQTREALRIAPDKPIPNLTRAMERSGIAVAPIVLTDPAGEEQSGTQHHFGLSHWGGIGDVALVAYFPGAQGDRDRFTLAHELGHLVLHTFRPHAKDPEAEANSFAAALLVPKSRATVDITDRLSLTGYARLKATWGVSIQALIMRGHAIGNINESRKRSLFVQLTQRGWRKEEPVTVGHEYPLLLWTMLERGYGSKPYLSAAEELAIHPTVLRSIAPTPASKSAARQVMQPEKQADVLEFRRSSKRPDGALDVAVR</sequence>
<reference evidence="4 5" key="1">
    <citation type="submission" date="2021-08" db="EMBL/GenBank/DDBJ databases">
        <title>Streptomyces sp. PTM05 isolated from lichen.</title>
        <authorList>
            <person name="Somphong A."/>
            <person name="Phongsopitanun W."/>
            <person name="Tanasupawat S."/>
        </authorList>
    </citation>
    <scope>NUCLEOTIDE SEQUENCE [LARGE SCALE GENOMIC DNA]</scope>
    <source>
        <strain evidence="4 5">Ptm05</strain>
    </source>
</reference>
<evidence type="ECO:0000313" key="4">
    <source>
        <dbReference type="EMBL" id="MBY8885005.1"/>
    </source>
</evidence>
<evidence type="ECO:0000259" key="3">
    <source>
        <dbReference type="PROSITE" id="PS50943"/>
    </source>
</evidence>
<dbReference type="Pfam" id="PF13560">
    <property type="entry name" value="HTH_31"/>
    <property type="match status" value="1"/>
</dbReference>
<gene>
    <name evidence="4" type="ORF">K7472_09125</name>
</gene>
<dbReference type="Proteomes" id="UP001198565">
    <property type="component" value="Unassembled WGS sequence"/>
</dbReference>
<dbReference type="SMART" id="SM00530">
    <property type="entry name" value="HTH_XRE"/>
    <property type="match status" value="1"/>
</dbReference>
<evidence type="ECO:0000256" key="2">
    <source>
        <dbReference type="SAM" id="MobiDB-lite"/>
    </source>
</evidence>
<comment type="caution">
    <text evidence="4">The sequence shown here is derived from an EMBL/GenBank/DDBJ whole genome shotgun (WGS) entry which is preliminary data.</text>
</comment>
<dbReference type="InterPro" id="IPR010982">
    <property type="entry name" value="Lambda_DNA-bd_dom_sf"/>
</dbReference>
<dbReference type="EMBL" id="JAINVZ010000004">
    <property type="protein sequence ID" value="MBY8885005.1"/>
    <property type="molecule type" value="Genomic_DNA"/>
</dbReference>
<accession>A0ABS7QP97</accession>
<dbReference type="PANTHER" id="PTHR43236">
    <property type="entry name" value="ANTITOXIN HIGA1"/>
    <property type="match status" value="1"/>
</dbReference>
<dbReference type="InterPro" id="IPR001387">
    <property type="entry name" value="Cro/C1-type_HTH"/>
</dbReference>
<dbReference type="Gene3D" id="1.10.10.2910">
    <property type="match status" value="1"/>
</dbReference>
<name>A0ABS7QP97_9ACTN</name>
<dbReference type="InterPro" id="IPR010359">
    <property type="entry name" value="IrrE_HExxH"/>
</dbReference>
<dbReference type="InterPro" id="IPR052345">
    <property type="entry name" value="Rad_response_metalloprotease"/>
</dbReference>
<dbReference type="CDD" id="cd00093">
    <property type="entry name" value="HTH_XRE"/>
    <property type="match status" value="1"/>
</dbReference>
<keyword evidence="5" id="KW-1185">Reference proteome</keyword>
<dbReference type="SUPFAM" id="SSF47413">
    <property type="entry name" value="lambda repressor-like DNA-binding domains"/>
    <property type="match status" value="1"/>
</dbReference>
<comment type="similarity">
    <text evidence="1">Belongs to the short-chain fatty acyl-CoA assimilation regulator (ScfR) family.</text>
</comment>
<organism evidence="4 5">
    <name type="scientific">Streptantibioticus parmotrematis</name>
    <dbReference type="NCBI Taxonomy" id="2873249"/>
    <lineage>
        <taxon>Bacteria</taxon>
        <taxon>Bacillati</taxon>
        <taxon>Actinomycetota</taxon>
        <taxon>Actinomycetes</taxon>
        <taxon>Kitasatosporales</taxon>
        <taxon>Streptomycetaceae</taxon>
        <taxon>Streptantibioticus</taxon>
    </lineage>
</organism>
<dbReference type="PROSITE" id="PS50943">
    <property type="entry name" value="HTH_CROC1"/>
    <property type="match status" value="1"/>
</dbReference>
<feature type="domain" description="HTH cro/C1-type" evidence="3">
    <location>
        <begin position="10"/>
        <end position="64"/>
    </location>
</feature>
<protein>
    <submittedName>
        <fullName evidence="4">XRE family transcriptional regulator</fullName>
    </submittedName>
</protein>
<dbReference type="Gene3D" id="1.10.260.40">
    <property type="entry name" value="lambda repressor-like DNA-binding domains"/>
    <property type="match status" value="1"/>
</dbReference>
<dbReference type="PANTHER" id="PTHR43236:SF1">
    <property type="entry name" value="BLL7220 PROTEIN"/>
    <property type="match status" value="1"/>
</dbReference>
<evidence type="ECO:0000313" key="5">
    <source>
        <dbReference type="Proteomes" id="UP001198565"/>
    </source>
</evidence>
<proteinExistence type="inferred from homology"/>
<evidence type="ECO:0000256" key="1">
    <source>
        <dbReference type="ARBA" id="ARBA00007227"/>
    </source>
</evidence>